<dbReference type="InterPro" id="IPR000667">
    <property type="entry name" value="Peptidase_S13"/>
</dbReference>
<dbReference type="PANTHER" id="PTHR30023:SF0">
    <property type="entry name" value="PENICILLIN-SENSITIVE CARBOXYPEPTIDASE A"/>
    <property type="match status" value="1"/>
</dbReference>
<keyword evidence="2" id="KW-0378">Hydrolase</keyword>
<evidence type="ECO:0000313" key="4">
    <source>
        <dbReference type="Proteomes" id="UP000238762"/>
    </source>
</evidence>
<gene>
    <name evidence="3" type="primary">dacB</name>
    <name evidence="3" type="ORF">C7B64_09385</name>
</gene>
<comment type="similarity">
    <text evidence="1">Belongs to the peptidase S13 family.</text>
</comment>
<dbReference type="AlphaFoldDB" id="A0A2T1C530"/>
<evidence type="ECO:0000256" key="2">
    <source>
        <dbReference type="ARBA" id="ARBA00022801"/>
    </source>
</evidence>
<dbReference type="SUPFAM" id="SSF56601">
    <property type="entry name" value="beta-lactamase/transpeptidase-like"/>
    <property type="match status" value="1"/>
</dbReference>
<dbReference type="PANTHER" id="PTHR30023">
    <property type="entry name" value="D-ALANYL-D-ALANINE CARBOXYPEPTIDASE"/>
    <property type="match status" value="1"/>
</dbReference>
<dbReference type="RefSeq" id="WP_106288387.1">
    <property type="nucleotide sequence ID" value="NZ_CAWNTC010000013.1"/>
</dbReference>
<comment type="caution">
    <text evidence="3">The sequence shown here is derived from an EMBL/GenBank/DDBJ whole genome shotgun (WGS) entry which is preliminary data.</text>
</comment>
<dbReference type="Pfam" id="PF02113">
    <property type="entry name" value="Peptidase_S13"/>
    <property type="match status" value="1"/>
</dbReference>
<organism evidence="3 4">
    <name type="scientific">Merismopedia glauca CCAP 1448/3</name>
    <dbReference type="NCBI Taxonomy" id="1296344"/>
    <lineage>
        <taxon>Bacteria</taxon>
        <taxon>Bacillati</taxon>
        <taxon>Cyanobacteriota</taxon>
        <taxon>Cyanophyceae</taxon>
        <taxon>Synechococcales</taxon>
        <taxon>Merismopediaceae</taxon>
        <taxon>Merismopedia</taxon>
    </lineage>
</organism>
<name>A0A2T1C530_9CYAN</name>
<dbReference type="GO" id="GO:0006508">
    <property type="term" value="P:proteolysis"/>
    <property type="evidence" value="ECO:0007669"/>
    <property type="project" value="InterPro"/>
</dbReference>
<proteinExistence type="inferred from homology"/>
<dbReference type="OrthoDB" id="9802627at2"/>
<dbReference type="GO" id="GO:0004185">
    <property type="term" value="F:serine-type carboxypeptidase activity"/>
    <property type="evidence" value="ECO:0007669"/>
    <property type="project" value="InterPro"/>
</dbReference>
<dbReference type="InterPro" id="IPR012338">
    <property type="entry name" value="Beta-lactam/transpept-like"/>
</dbReference>
<dbReference type="GO" id="GO:0000270">
    <property type="term" value="P:peptidoglycan metabolic process"/>
    <property type="evidence" value="ECO:0007669"/>
    <property type="project" value="TreeGrafter"/>
</dbReference>
<keyword evidence="3" id="KW-0645">Protease</keyword>
<evidence type="ECO:0000313" key="3">
    <source>
        <dbReference type="EMBL" id="PSB03223.1"/>
    </source>
</evidence>
<dbReference type="PRINTS" id="PR00922">
    <property type="entry name" value="DADACBPTASE3"/>
</dbReference>
<dbReference type="NCBIfam" id="TIGR00666">
    <property type="entry name" value="PBP4"/>
    <property type="match status" value="1"/>
</dbReference>
<protein>
    <submittedName>
        <fullName evidence="3">D-alanyl-D-alanine carboxypeptidase/D-alanyl-D-alanine-endopeptidase</fullName>
    </submittedName>
</protein>
<reference evidence="3 4" key="1">
    <citation type="submission" date="2018-02" db="EMBL/GenBank/DDBJ databases">
        <authorList>
            <person name="Cohen D.B."/>
            <person name="Kent A.D."/>
        </authorList>
    </citation>
    <scope>NUCLEOTIDE SEQUENCE [LARGE SCALE GENOMIC DNA]</scope>
    <source>
        <strain evidence="3 4">CCAP 1448/3</strain>
    </source>
</reference>
<dbReference type="Gene3D" id="3.40.710.10">
    <property type="entry name" value="DD-peptidase/beta-lactamase superfamily"/>
    <property type="match status" value="2"/>
</dbReference>
<dbReference type="Proteomes" id="UP000238762">
    <property type="component" value="Unassembled WGS sequence"/>
</dbReference>
<evidence type="ECO:0000256" key="1">
    <source>
        <dbReference type="ARBA" id="ARBA00006096"/>
    </source>
</evidence>
<keyword evidence="4" id="KW-1185">Reference proteome</keyword>
<dbReference type="EMBL" id="PVWJ01000037">
    <property type="protein sequence ID" value="PSB03223.1"/>
    <property type="molecule type" value="Genomic_DNA"/>
</dbReference>
<accession>A0A2T1C530</accession>
<keyword evidence="3" id="KW-0121">Carboxypeptidase</keyword>
<reference evidence="3 4" key="2">
    <citation type="submission" date="2018-03" db="EMBL/GenBank/DDBJ databases">
        <title>The ancient ancestry and fast evolution of plastids.</title>
        <authorList>
            <person name="Moore K.R."/>
            <person name="Magnabosco C."/>
            <person name="Momper L."/>
            <person name="Gold D.A."/>
            <person name="Bosak T."/>
            <person name="Fournier G.P."/>
        </authorList>
    </citation>
    <scope>NUCLEOTIDE SEQUENCE [LARGE SCALE GENOMIC DNA]</scope>
    <source>
        <strain evidence="3 4">CCAP 1448/3</strain>
    </source>
</reference>
<sequence>MNFYHLIVNLKPIYLPILLLTAQISLIKPASAQNSVQATPVDNSSPRICPANLPSEIQKITTRPLLAKARWGIAVETLSGGKTLYSQERDKYFIPASNVKLLTSAAALTRLGSDFRIRTSIYATDSPKQSLLLVGRGDPSFSNPQLRELVRQLQAKNYTQIEELKVSDRYFQGTTTHPTWEWEDVQYYYGTIVNSLILNQNAVGLTIYPQKVGNPLNYVWSDPLAVWGRPVANESLTSEANSAANLQLIGIPGKSLLKIQGQLPVGSQPESQSLAVIDPAKYFTDSFQVALLSVGIKVKAVKFLSTTEAPNPETEVAFVESPPLTDLLMEVNQNSNNLYSEVLLRTLGAIKQPKQDYDVSVVGLSTIKDTLKQIGVDPQSYIIVDGSGLSRHNLVSPDSLIQTLKAMDKSPYASVYRQSLPASGMNGTLKNRFGNAVNLIQAKTGTMTGVVALSGYITPTDYEPLVFSIIVNQSDQKAIATRQSIDEVVILLTRLRRC</sequence>